<name>A0A9W7Y0Z2_9FUNG</name>
<reference evidence="3" key="1">
    <citation type="submission" date="2022-07" db="EMBL/GenBank/DDBJ databases">
        <title>Phylogenomic reconstructions and comparative analyses of Kickxellomycotina fungi.</title>
        <authorList>
            <person name="Reynolds N.K."/>
            <person name="Stajich J.E."/>
            <person name="Barry K."/>
            <person name="Grigoriev I.V."/>
            <person name="Crous P."/>
            <person name="Smith M.E."/>
        </authorList>
    </citation>
    <scope>NUCLEOTIDE SEQUENCE</scope>
    <source>
        <strain evidence="3">BCRC 34381</strain>
    </source>
</reference>
<evidence type="ECO:0000313" key="3">
    <source>
        <dbReference type="EMBL" id="KAJ1722253.1"/>
    </source>
</evidence>
<sequence>MEDRIVDQQAQRLVGGFGDEGWRLFQAISGRTGGSLPYELTIRSVVVSGRSGIGKALLLTTLAQHLQCELVRIHPGRVVAAGNQHHGLRQQLAKIPRDRPVVAWLVDAELVRGLYSSVVAEFLRRMEHESRCLVVLTTRHPEKMVPALRRLCDDHIRLLPPGKAERRSLARWFARDILPEDLLDDFADGAHGKIAAELFSDLSAHMQWQSARPDGPEDRRRPLMARPAIAKSTVSWDDIGGLGDVIDRLKEVIVWPLQHRDRFRRLGIRPPRGVLLHGPPGTGKTMLAKAAASEVSASFIPVAIPDLIKGEVGESEKALVAVFETAKRSPSILFLDEIEAIFGVREQAGETVRKLVSQLFLEMDNIPDDASMVILAATNEPDLVDPSILRAGRLDMVIHIPRPSEEGRLDILRRATRHLQIEGSDELLAWVAQHSLSGAEIRSAVRGACYAAIQRGSRTLAKPDFTRALESLHTGPEGSFC</sequence>
<accession>A0A9W7Y0Z2</accession>
<dbReference type="PROSITE" id="PS00674">
    <property type="entry name" value="AAA"/>
    <property type="match status" value="1"/>
</dbReference>
<dbReference type="PANTHER" id="PTHR23077:SF117">
    <property type="entry name" value="AAA+ ATPASE DOMAIN-CONTAINING PROTEIN"/>
    <property type="match status" value="1"/>
</dbReference>
<dbReference type="OrthoDB" id="10254455at2759"/>
<feature type="domain" description="AAA+ ATPase" evidence="2">
    <location>
        <begin position="41"/>
        <end position="161"/>
    </location>
</feature>
<evidence type="ECO:0000256" key="1">
    <source>
        <dbReference type="RuleBase" id="RU003651"/>
    </source>
</evidence>
<dbReference type="Pfam" id="PF00004">
    <property type="entry name" value="AAA"/>
    <property type="match status" value="2"/>
</dbReference>
<organism evidence="3 4">
    <name type="scientific">Coemansia biformis</name>
    <dbReference type="NCBI Taxonomy" id="1286918"/>
    <lineage>
        <taxon>Eukaryota</taxon>
        <taxon>Fungi</taxon>
        <taxon>Fungi incertae sedis</taxon>
        <taxon>Zoopagomycota</taxon>
        <taxon>Kickxellomycotina</taxon>
        <taxon>Kickxellomycetes</taxon>
        <taxon>Kickxellales</taxon>
        <taxon>Kickxellaceae</taxon>
        <taxon>Coemansia</taxon>
    </lineage>
</organism>
<dbReference type="InterPro" id="IPR003959">
    <property type="entry name" value="ATPase_AAA_core"/>
</dbReference>
<dbReference type="Proteomes" id="UP001143981">
    <property type="component" value="Unassembled WGS sequence"/>
</dbReference>
<dbReference type="GO" id="GO:0016887">
    <property type="term" value="F:ATP hydrolysis activity"/>
    <property type="evidence" value="ECO:0007669"/>
    <property type="project" value="InterPro"/>
</dbReference>
<keyword evidence="1" id="KW-0547">Nucleotide-binding</keyword>
<dbReference type="InterPro" id="IPR003593">
    <property type="entry name" value="AAA+_ATPase"/>
</dbReference>
<dbReference type="PANTHER" id="PTHR23077">
    <property type="entry name" value="AAA-FAMILY ATPASE"/>
    <property type="match status" value="1"/>
</dbReference>
<comment type="similarity">
    <text evidence="1">Belongs to the AAA ATPase family.</text>
</comment>
<dbReference type="AlphaFoldDB" id="A0A9W7Y0Z2"/>
<comment type="caution">
    <text evidence="3">The sequence shown here is derived from an EMBL/GenBank/DDBJ whole genome shotgun (WGS) entry which is preliminary data.</text>
</comment>
<dbReference type="EMBL" id="JANBOI010002377">
    <property type="protein sequence ID" value="KAJ1722253.1"/>
    <property type="molecule type" value="Genomic_DNA"/>
</dbReference>
<protein>
    <recommendedName>
        <fullName evidence="2">AAA+ ATPase domain-containing protein</fullName>
    </recommendedName>
</protein>
<keyword evidence="1" id="KW-0067">ATP-binding</keyword>
<dbReference type="SUPFAM" id="SSF52540">
    <property type="entry name" value="P-loop containing nucleoside triphosphate hydrolases"/>
    <property type="match status" value="2"/>
</dbReference>
<dbReference type="InterPro" id="IPR003960">
    <property type="entry name" value="ATPase_AAA_CS"/>
</dbReference>
<dbReference type="InterPro" id="IPR027417">
    <property type="entry name" value="P-loop_NTPase"/>
</dbReference>
<proteinExistence type="inferred from homology"/>
<evidence type="ECO:0000259" key="2">
    <source>
        <dbReference type="SMART" id="SM00382"/>
    </source>
</evidence>
<keyword evidence="4" id="KW-1185">Reference proteome</keyword>
<dbReference type="FunFam" id="3.40.50.300:FF:002738">
    <property type="entry name" value="Putative ATPase"/>
    <property type="match status" value="1"/>
</dbReference>
<dbReference type="SMART" id="SM00382">
    <property type="entry name" value="AAA"/>
    <property type="match status" value="2"/>
</dbReference>
<dbReference type="Gene3D" id="3.40.50.300">
    <property type="entry name" value="P-loop containing nucleotide triphosphate hydrolases"/>
    <property type="match status" value="2"/>
</dbReference>
<feature type="domain" description="AAA+ ATPase" evidence="2">
    <location>
        <begin position="270"/>
        <end position="404"/>
    </location>
</feature>
<evidence type="ECO:0000313" key="4">
    <source>
        <dbReference type="Proteomes" id="UP001143981"/>
    </source>
</evidence>
<dbReference type="InterPro" id="IPR050168">
    <property type="entry name" value="AAA_ATPase_domain"/>
</dbReference>
<dbReference type="GO" id="GO:0005524">
    <property type="term" value="F:ATP binding"/>
    <property type="evidence" value="ECO:0007669"/>
    <property type="project" value="UniProtKB-KW"/>
</dbReference>
<gene>
    <name evidence="3" type="ORF">LPJ61_005950</name>
</gene>
<dbReference type="Gene3D" id="1.10.8.60">
    <property type="match status" value="1"/>
</dbReference>